<evidence type="ECO:0000256" key="7">
    <source>
        <dbReference type="ARBA" id="ARBA00023136"/>
    </source>
</evidence>
<feature type="transmembrane region" description="Helical" evidence="8">
    <location>
        <begin position="160"/>
        <end position="178"/>
    </location>
</feature>
<dbReference type="Pfam" id="PF03591">
    <property type="entry name" value="AzlC"/>
    <property type="match status" value="1"/>
</dbReference>
<evidence type="ECO:0000256" key="4">
    <source>
        <dbReference type="ARBA" id="ARBA00022475"/>
    </source>
</evidence>
<dbReference type="EMBL" id="JBHSEC010000003">
    <property type="protein sequence ID" value="MFC4409524.1"/>
    <property type="molecule type" value="Genomic_DNA"/>
</dbReference>
<name>A0ABV8X3B7_9LACT</name>
<reference evidence="10" key="1">
    <citation type="journal article" date="2019" name="Int. J. Syst. Evol. Microbiol.">
        <title>The Global Catalogue of Microorganisms (GCM) 10K type strain sequencing project: providing services to taxonomists for standard genome sequencing and annotation.</title>
        <authorList>
            <consortium name="The Broad Institute Genomics Platform"/>
            <consortium name="The Broad Institute Genome Sequencing Center for Infectious Disease"/>
            <person name="Wu L."/>
            <person name="Ma J."/>
        </authorList>
    </citation>
    <scope>NUCLEOTIDE SEQUENCE [LARGE SCALE GENOMIC DNA]</scope>
    <source>
        <strain evidence="10">CCUG 59778</strain>
    </source>
</reference>
<comment type="caution">
    <text evidence="9">The sequence shown here is derived from an EMBL/GenBank/DDBJ whole genome shotgun (WGS) entry which is preliminary data.</text>
</comment>
<sequence>MGEMMKMKDFNAGLKAGLSIAIGYFPIAITFGLLAKTTGLTIIEATAMSIFVYAGAAQYISLSLIAKSVDPVLIVLNTFIVNIRHFLMTASLNEKLMPSSRTKKAWLAFWITDESFSVLATRKEEKLTMAFSFGVALIAYSSWVGFTVVGHLIGANLPPFLQAAMSVALYAMFIGLLVPSMRGNRKVVVLAVTAAAINGIFFWTGWLSTGWSILVSTLASSIFVEVIYSMKSRERTIPAQKGAES</sequence>
<keyword evidence="7 8" id="KW-0472">Membrane</keyword>
<accession>A0ABV8X3B7</accession>
<evidence type="ECO:0000256" key="8">
    <source>
        <dbReference type="SAM" id="Phobius"/>
    </source>
</evidence>
<evidence type="ECO:0000256" key="3">
    <source>
        <dbReference type="ARBA" id="ARBA00022448"/>
    </source>
</evidence>
<keyword evidence="10" id="KW-1185">Reference proteome</keyword>
<protein>
    <submittedName>
        <fullName evidence="9">AzlC family ABC transporter permease</fullName>
    </submittedName>
</protein>
<dbReference type="Proteomes" id="UP001595817">
    <property type="component" value="Unassembled WGS sequence"/>
</dbReference>
<evidence type="ECO:0000256" key="5">
    <source>
        <dbReference type="ARBA" id="ARBA00022692"/>
    </source>
</evidence>
<keyword evidence="5 8" id="KW-0812">Transmembrane</keyword>
<feature type="transmembrane region" description="Helical" evidence="8">
    <location>
        <begin position="133"/>
        <end position="154"/>
    </location>
</feature>
<comment type="similarity">
    <text evidence="2">Belongs to the AzlC family.</text>
</comment>
<feature type="transmembrane region" description="Helical" evidence="8">
    <location>
        <begin position="12"/>
        <end position="34"/>
    </location>
</feature>
<keyword evidence="6 8" id="KW-1133">Transmembrane helix</keyword>
<gene>
    <name evidence="9" type="ORF">ACFOZY_03625</name>
</gene>
<organism evidence="9 10">
    <name type="scientific">Chungangia koreensis</name>
    <dbReference type="NCBI Taxonomy" id="752657"/>
    <lineage>
        <taxon>Bacteria</taxon>
        <taxon>Bacillati</taxon>
        <taxon>Bacillota</taxon>
        <taxon>Bacilli</taxon>
        <taxon>Lactobacillales</taxon>
        <taxon>Chungangia</taxon>
    </lineage>
</organism>
<dbReference type="PANTHER" id="PTHR34979">
    <property type="entry name" value="INNER MEMBRANE PROTEIN YGAZ"/>
    <property type="match status" value="1"/>
</dbReference>
<evidence type="ECO:0000256" key="1">
    <source>
        <dbReference type="ARBA" id="ARBA00004651"/>
    </source>
</evidence>
<proteinExistence type="inferred from homology"/>
<comment type="subcellular location">
    <subcellularLocation>
        <location evidence="1">Cell membrane</location>
        <topology evidence="1">Multi-pass membrane protein</topology>
    </subcellularLocation>
</comment>
<feature type="transmembrane region" description="Helical" evidence="8">
    <location>
        <begin position="210"/>
        <end position="228"/>
    </location>
</feature>
<feature type="transmembrane region" description="Helical" evidence="8">
    <location>
        <begin position="187"/>
        <end position="204"/>
    </location>
</feature>
<keyword evidence="3" id="KW-0813">Transport</keyword>
<dbReference type="InterPro" id="IPR011606">
    <property type="entry name" value="Brnchd-chn_aa_trnsp_permease"/>
</dbReference>
<dbReference type="PANTHER" id="PTHR34979:SF1">
    <property type="entry name" value="INNER MEMBRANE PROTEIN YGAZ"/>
    <property type="match status" value="1"/>
</dbReference>
<keyword evidence="4" id="KW-1003">Cell membrane</keyword>
<feature type="transmembrane region" description="Helical" evidence="8">
    <location>
        <begin position="40"/>
        <end position="60"/>
    </location>
</feature>
<evidence type="ECO:0000313" key="9">
    <source>
        <dbReference type="EMBL" id="MFC4409524.1"/>
    </source>
</evidence>
<evidence type="ECO:0000313" key="10">
    <source>
        <dbReference type="Proteomes" id="UP001595817"/>
    </source>
</evidence>
<evidence type="ECO:0000256" key="2">
    <source>
        <dbReference type="ARBA" id="ARBA00010735"/>
    </source>
</evidence>
<evidence type="ECO:0000256" key="6">
    <source>
        <dbReference type="ARBA" id="ARBA00022989"/>
    </source>
</evidence>